<dbReference type="Pfam" id="PF03073">
    <property type="entry name" value="TspO_MBR"/>
    <property type="match status" value="1"/>
</dbReference>
<dbReference type="Proteomes" id="UP000460287">
    <property type="component" value="Unassembled WGS sequence"/>
</dbReference>
<keyword evidence="5 6" id="KW-0472">Membrane</keyword>
<reference evidence="7 8" key="1">
    <citation type="submission" date="2019-08" db="EMBL/GenBank/DDBJ databases">
        <title>In-depth cultivation of the pig gut microbiome towards novel bacterial diversity and tailored functional studies.</title>
        <authorList>
            <person name="Wylensek D."/>
            <person name="Hitch T.C.A."/>
            <person name="Clavel T."/>
        </authorList>
    </citation>
    <scope>NUCLEOTIDE SEQUENCE [LARGE SCALE GENOMIC DNA]</scope>
    <source>
        <strain evidence="7 8">WCA-383-APC-5B</strain>
    </source>
</reference>
<dbReference type="FunFam" id="1.20.1260.100:FF:000001">
    <property type="entry name" value="translocator protein 2"/>
    <property type="match status" value="1"/>
</dbReference>
<feature type="transmembrane region" description="Helical" evidence="6">
    <location>
        <begin position="105"/>
        <end position="124"/>
    </location>
</feature>
<comment type="similarity">
    <text evidence="2">Belongs to the TspO/BZRP family.</text>
</comment>
<evidence type="ECO:0000256" key="2">
    <source>
        <dbReference type="ARBA" id="ARBA00007524"/>
    </source>
</evidence>
<proteinExistence type="inferred from homology"/>
<evidence type="ECO:0000256" key="5">
    <source>
        <dbReference type="ARBA" id="ARBA00023136"/>
    </source>
</evidence>
<accession>A0A7X2T261</accession>
<dbReference type="PANTHER" id="PTHR10057">
    <property type="entry name" value="PERIPHERAL-TYPE BENZODIAZEPINE RECEPTOR"/>
    <property type="match status" value="1"/>
</dbReference>
<dbReference type="EMBL" id="VULX01000027">
    <property type="protein sequence ID" value="MSR92309.1"/>
    <property type="molecule type" value="Genomic_DNA"/>
</dbReference>
<evidence type="ECO:0000256" key="4">
    <source>
        <dbReference type="ARBA" id="ARBA00022989"/>
    </source>
</evidence>
<dbReference type="PANTHER" id="PTHR10057:SF0">
    <property type="entry name" value="TRANSLOCATOR PROTEIN"/>
    <property type="match status" value="1"/>
</dbReference>
<evidence type="ECO:0000256" key="6">
    <source>
        <dbReference type="SAM" id="Phobius"/>
    </source>
</evidence>
<dbReference type="Gene3D" id="1.20.1260.100">
    <property type="entry name" value="TspO/MBR protein"/>
    <property type="match status" value="1"/>
</dbReference>
<evidence type="ECO:0000313" key="8">
    <source>
        <dbReference type="Proteomes" id="UP000460287"/>
    </source>
</evidence>
<keyword evidence="8" id="KW-1185">Reference proteome</keyword>
<dbReference type="PIRSF" id="PIRSF005859">
    <property type="entry name" value="PBR"/>
    <property type="match status" value="1"/>
</dbReference>
<sequence>MENFQTVKKPVLSPPAIAFPIVWTILFTLLGISLYLIWNSEGENKQKALIIFALQLVFNFIWSPVFFIFKSYLAAFIILMILLVLIVMMISEFKKLNKTAEYLNIPYLLWVTFAGYLNFSIYLLNK</sequence>
<feature type="transmembrane region" description="Helical" evidence="6">
    <location>
        <begin position="75"/>
        <end position="93"/>
    </location>
</feature>
<evidence type="ECO:0000313" key="7">
    <source>
        <dbReference type="EMBL" id="MSR92309.1"/>
    </source>
</evidence>
<comment type="subcellular location">
    <subcellularLocation>
        <location evidence="1">Membrane</location>
        <topology evidence="1">Multi-pass membrane protein</topology>
    </subcellularLocation>
</comment>
<dbReference type="RefSeq" id="WP_154532202.1">
    <property type="nucleotide sequence ID" value="NZ_VULX01000027.1"/>
</dbReference>
<dbReference type="AlphaFoldDB" id="A0A7X2T261"/>
<dbReference type="InterPro" id="IPR004307">
    <property type="entry name" value="TspO_MBR"/>
</dbReference>
<dbReference type="InterPro" id="IPR038330">
    <property type="entry name" value="TspO/MBR-related_sf"/>
</dbReference>
<comment type="caution">
    <text evidence="7">The sequence shown here is derived from an EMBL/GenBank/DDBJ whole genome shotgun (WGS) entry which is preliminary data.</text>
</comment>
<evidence type="ECO:0000256" key="3">
    <source>
        <dbReference type="ARBA" id="ARBA00022692"/>
    </source>
</evidence>
<dbReference type="GO" id="GO:0033013">
    <property type="term" value="P:tetrapyrrole metabolic process"/>
    <property type="evidence" value="ECO:0007669"/>
    <property type="project" value="UniProtKB-ARBA"/>
</dbReference>
<feature type="transmembrane region" description="Helical" evidence="6">
    <location>
        <begin position="49"/>
        <end position="69"/>
    </location>
</feature>
<gene>
    <name evidence="7" type="ORF">FYJ33_13135</name>
</gene>
<feature type="transmembrane region" description="Helical" evidence="6">
    <location>
        <begin position="17"/>
        <end position="37"/>
    </location>
</feature>
<protein>
    <submittedName>
        <fullName evidence="7">Tryptophan-rich sensory protein</fullName>
    </submittedName>
</protein>
<name>A0A7X2T261_9CLOT</name>
<dbReference type="GO" id="GO:0016020">
    <property type="term" value="C:membrane"/>
    <property type="evidence" value="ECO:0007669"/>
    <property type="project" value="UniProtKB-SubCell"/>
</dbReference>
<dbReference type="CDD" id="cd15904">
    <property type="entry name" value="TSPO_MBR"/>
    <property type="match status" value="1"/>
</dbReference>
<keyword evidence="4 6" id="KW-1133">Transmembrane helix</keyword>
<evidence type="ECO:0000256" key="1">
    <source>
        <dbReference type="ARBA" id="ARBA00004141"/>
    </source>
</evidence>
<keyword evidence="3 6" id="KW-0812">Transmembrane</keyword>
<organism evidence="7 8">
    <name type="scientific">Inconstantimicrobium porci</name>
    <dbReference type="NCBI Taxonomy" id="2652291"/>
    <lineage>
        <taxon>Bacteria</taxon>
        <taxon>Bacillati</taxon>
        <taxon>Bacillota</taxon>
        <taxon>Clostridia</taxon>
        <taxon>Eubacteriales</taxon>
        <taxon>Clostridiaceae</taxon>
        <taxon>Inconstantimicrobium</taxon>
    </lineage>
</organism>